<dbReference type="PIRSF" id="PIRSF029347">
    <property type="entry name" value="RecF"/>
    <property type="match status" value="1"/>
</dbReference>
<accession>A0A1W9Z9T7</accession>
<dbReference type="Proteomes" id="UP000192284">
    <property type="component" value="Unassembled WGS sequence"/>
</dbReference>
<gene>
    <name evidence="3" type="ORF">BST12_27345</name>
</gene>
<proteinExistence type="predicted"/>
<comment type="caution">
    <text evidence="3">The sequence shown here is derived from an EMBL/GenBank/DDBJ whole genome shotgun (WGS) entry which is preliminary data.</text>
</comment>
<evidence type="ECO:0000256" key="1">
    <source>
        <dbReference type="ARBA" id="ARBA00023236"/>
    </source>
</evidence>
<organism evidence="3 4">
    <name type="scientific">Mycobacterium angelicum</name>
    <dbReference type="NCBI Taxonomy" id="470074"/>
    <lineage>
        <taxon>Bacteria</taxon>
        <taxon>Bacillati</taxon>
        <taxon>Actinomycetota</taxon>
        <taxon>Actinomycetes</taxon>
        <taxon>Mycobacteriales</taxon>
        <taxon>Mycobacteriaceae</taxon>
        <taxon>Mycobacterium</taxon>
    </lineage>
</organism>
<dbReference type="PANTHER" id="PTHR32182">
    <property type="entry name" value="DNA REPLICATION AND REPAIR PROTEIN RECF"/>
    <property type="match status" value="1"/>
</dbReference>
<dbReference type="GO" id="GO:0005524">
    <property type="term" value="F:ATP binding"/>
    <property type="evidence" value="ECO:0007669"/>
    <property type="project" value="InterPro"/>
</dbReference>
<evidence type="ECO:0000313" key="3">
    <source>
        <dbReference type="EMBL" id="ORA09766.1"/>
    </source>
</evidence>
<protein>
    <recommendedName>
        <fullName evidence="2">ATPase AAA-type core domain-containing protein</fullName>
    </recommendedName>
</protein>
<dbReference type="GO" id="GO:0000731">
    <property type="term" value="P:DNA synthesis involved in DNA repair"/>
    <property type="evidence" value="ECO:0007669"/>
    <property type="project" value="TreeGrafter"/>
</dbReference>
<dbReference type="OrthoDB" id="104167at2"/>
<dbReference type="EMBL" id="MVHE01000102">
    <property type="protein sequence ID" value="ORA09766.1"/>
    <property type="molecule type" value="Genomic_DNA"/>
</dbReference>
<reference evidence="3 4" key="1">
    <citation type="submission" date="2017-02" db="EMBL/GenBank/DDBJ databases">
        <title>The new phylogeny of genus Mycobacterium.</title>
        <authorList>
            <person name="Tortoli E."/>
            <person name="Trovato A."/>
            <person name="Cirillo D.M."/>
        </authorList>
    </citation>
    <scope>NUCLEOTIDE SEQUENCE [LARGE SCALE GENOMIC DNA]</scope>
    <source>
        <strain evidence="3 4">DSM 45057</strain>
    </source>
</reference>
<dbReference type="Pfam" id="PF13304">
    <property type="entry name" value="AAA_21"/>
    <property type="match status" value="1"/>
</dbReference>
<dbReference type="SUPFAM" id="SSF52540">
    <property type="entry name" value="P-loop containing nucleoside triphosphate hydrolases"/>
    <property type="match status" value="1"/>
</dbReference>
<dbReference type="InterPro" id="IPR027417">
    <property type="entry name" value="P-loop_NTPase"/>
</dbReference>
<keyword evidence="1" id="KW-0227">DNA damage</keyword>
<dbReference type="Gene3D" id="3.40.50.300">
    <property type="entry name" value="P-loop containing nucleotide triphosphate hydrolases"/>
    <property type="match status" value="1"/>
</dbReference>
<sequence>MPAITRVILKNFKSIEGCDVKLAPMTMLVGPNGSGKSNFIDGLRLTSDAMNSTLENAIRERGGINDVRRRSRGHPTHFGVRIDVDLGSNANGFYAYQIAARKNQTLEVQREECRVLSHETSAAYFTVESGKVRWSLSEIRPPSVKANALALPLLSGEPAFSQIFQLLSNIGYYSLNLDRVRELQSTDPGNLLNRDGSNLASVIRNTAEHSPDTLKRITEYLAAVVPGIQAIQARALGPMETIEFRQDVLGDKNPWRYLASSVSDGTLRALGVLTAAFQLGSSASGIPLVAIEEPEIAIHPGAALRLMDALIEASRRRQLLLTTHSPDLLDHPQLDVDSVIAVQAERGTSRLGPVEATTKEAVRENLYTVGELLRLEQVRPDDIFALRQWPQLKLFE</sequence>
<dbReference type="GO" id="GO:0009432">
    <property type="term" value="P:SOS response"/>
    <property type="evidence" value="ECO:0007669"/>
    <property type="project" value="UniProtKB-KW"/>
</dbReference>
<name>A0A1W9Z9T7_MYCAN</name>
<dbReference type="AlphaFoldDB" id="A0A1W9Z9T7"/>
<dbReference type="GO" id="GO:0016887">
    <property type="term" value="F:ATP hydrolysis activity"/>
    <property type="evidence" value="ECO:0007669"/>
    <property type="project" value="InterPro"/>
</dbReference>
<keyword evidence="1" id="KW-0742">SOS response</keyword>
<keyword evidence="4" id="KW-1185">Reference proteome</keyword>
<evidence type="ECO:0000259" key="2">
    <source>
        <dbReference type="Pfam" id="PF13304"/>
    </source>
</evidence>
<dbReference type="InterPro" id="IPR003959">
    <property type="entry name" value="ATPase_AAA_core"/>
</dbReference>
<dbReference type="GO" id="GO:0006302">
    <property type="term" value="P:double-strand break repair"/>
    <property type="evidence" value="ECO:0007669"/>
    <property type="project" value="TreeGrafter"/>
</dbReference>
<evidence type="ECO:0000313" key="4">
    <source>
        <dbReference type="Proteomes" id="UP000192284"/>
    </source>
</evidence>
<feature type="domain" description="ATPase AAA-type core" evidence="2">
    <location>
        <begin position="25"/>
        <end position="330"/>
    </location>
</feature>
<dbReference type="InterPro" id="IPR014555">
    <property type="entry name" value="RecF-like"/>
</dbReference>
<dbReference type="PANTHER" id="PTHR32182:SF22">
    <property type="entry name" value="ATP-DEPENDENT ENDONUCLEASE, OLD FAMILY-RELATED"/>
    <property type="match status" value="1"/>
</dbReference>